<reference evidence="7 10" key="2">
    <citation type="submission" date="2019-07" db="EMBL/GenBank/DDBJ databases">
        <title>Whole genome shotgun sequence of Halomonas cupida NBRC 102219.</title>
        <authorList>
            <person name="Hosoyama A."/>
            <person name="Uohara A."/>
            <person name="Ohji S."/>
            <person name="Ichikawa N."/>
        </authorList>
    </citation>
    <scope>NUCLEOTIDE SEQUENCE [LARGE SCALE GENOMIC DNA]</scope>
    <source>
        <strain evidence="7 10">NBRC 102219</strain>
    </source>
</reference>
<evidence type="ECO:0000256" key="3">
    <source>
        <dbReference type="ARBA" id="ARBA00022801"/>
    </source>
</evidence>
<dbReference type="InterPro" id="IPR051202">
    <property type="entry name" value="Peptidase_C40"/>
</dbReference>
<dbReference type="InterPro" id="IPR038765">
    <property type="entry name" value="Papain-like_cys_pep_sf"/>
</dbReference>
<dbReference type="GO" id="GO:0008234">
    <property type="term" value="F:cysteine-type peptidase activity"/>
    <property type="evidence" value="ECO:0007669"/>
    <property type="project" value="UniProtKB-KW"/>
</dbReference>
<dbReference type="InterPro" id="IPR000064">
    <property type="entry name" value="NLP_P60_dom"/>
</dbReference>
<evidence type="ECO:0000313" key="8">
    <source>
        <dbReference type="EMBL" id="SHM08954.1"/>
    </source>
</evidence>
<protein>
    <submittedName>
        <fullName evidence="8">NlpC/P60 family protein</fullName>
    </submittedName>
</protein>
<feature type="domain" description="NlpC/P60" evidence="6">
    <location>
        <begin position="40"/>
        <end position="161"/>
    </location>
</feature>
<dbReference type="GO" id="GO:0006508">
    <property type="term" value="P:proteolysis"/>
    <property type="evidence" value="ECO:0007669"/>
    <property type="project" value="UniProtKB-KW"/>
</dbReference>
<dbReference type="PROSITE" id="PS51935">
    <property type="entry name" value="NLPC_P60"/>
    <property type="match status" value="1"/>
</dbReference>
<evidence type="ECO:0000256" key="2">
    <source>
        <dbReference type="ARBA" id="ARBA00022670"/>
    </source>
</evidence>
<keyword evidence="5" id="KW-0732">Signal</keyword>
<dbReference type="EMBL" id="BJXU01000050">
    <property type="protein sequence ID" value="GEN23577.1"/>
    <property type="molecule type" value="Genomic_DNA"/>
</dbReference>
<organism evidence="8 9">
    <name type="scientific">Halomonas cupida</name>
    <dbReference type="NCBI Taxonomy" id="44933"/>
    <lineage>
        <taxon>Bacteria</taxon>
        <taxon>Pseudomonadati</taxon>
        <taxon>Pseudomonadota</taxon>
        <taxon>Gammaproteobacteria</taxon>
        <taxon>Oceanospirillales</taxon>
        <taxon>Halomonadaceae</taxon>
        <taxon>Halomonas</taxon>
    </lineage>
</organism>
<dbReference type="EMBL" id="FRCA01000005">
    <property type="protein sequence ID" value="SHM08954.1"/>
    <property type="molecule type" value="Genomic_DNA"/>
</dbReference>
<sequence length="162" mass="17102">MTHSLPPVTCLRLFVCCLLLSLLAGCAGPQLSTSDGEGLSMERALVLQEARNAVGTPYRYGGSDARGLDCSGLVQMAYLRAGIALPRSSSDQYETLPHTRSARPGDLLFFATGSGSSVSHVGIYMGDDTMIHAPGSGRTVTTTSLSYDYWKEHYVGAAAPAP</sequence>
<evidence type="ECO:0000259" key="6">
    <source>
        <dbReference type="PROSITE" id="PS51935"/>
    </source>
</evidence>
<keyword evidence="2" id="KW-0645">Protease</keyword>
<feature type="chain" id="PRO_5012297075" evidence="5">
    <location>
        <begin position="27"/>
        <end position="162"/>
    </location>
</feature>
<dbReference type="Proteomes" id="UP000184123">
    <property type="component" value="Unassembled WGS sequence"/>
</dbReference>
<keyword evidence="4" id="KW-0788">Thiol protease</keyword>
<keyword evidence="3" id="KW-0378">Hydrolase</keyword>
<evidence type="ECO:0000313" key="10">
    <source>
        <dbReference type="Proteomes" id="UP000321726"/>
    </source>
</evidence>
<comment type="similarity">
    <text evidence="1">Belongs to the peptidase C40 family.</text>
</comment>
<accession>A0A1M7FY08</accession>
<dbReference type="STRING" id="44933.SAMN05660971_02113"/>
<dbReference type="OrthoDB" id="9807055at2"/>
<evidence type="ECO:0000313" key="9">
    <source>
        <dbReference type="Proteomes" id="UP000184123"/>
    </source>
</evidence>
<proteinExistence type="inferred from homology"/>
<dbReference type="RefSeq" id="WP_073435432.1">
    <property type="nucleotide sequence ID" value="NZ_BJXU01000050.1"/>
</dbReference>
<dbReference type="AlphaFoldDB" id="A0A1M7FY08"/>
<evidence type="ECO:0000256" key="1">
    <source>
        <dbReference type="ARBA" id="ARBA00007074"/>
    </source>
</evidence>
<dbReference type="Gene3D" id="3.90.1720.10">
    <property type="entry name" value="endopeptidase domain like (from Nostoc punctiforme)"/>
    <property type="match status" value="1"/>
</dbReference>
<keyword evidence="10" id="KW-1185">Reference proteome</keyword>
<feature type="signal peptide" evidence="5">
    <location>
        <begin position="1"/>
        <end position="26"/>
    </location>
</feature>
<evidence type="ECO:0000313" key="7">
    <source>
        <dbReference type="EMBL" id="GEN23577.1"/>
    </source>
</evidence>
<reference evidence="8 9" key="1">
    <citation type="submission" date="2016-11" db="EMBL/GenBank/DDBJ databases">
        <authorList>
            <person name="Jaros S."/>
            <person name="Januszkiewicz K."/>
            <person name="Wedrychowicz H."/>
        </authorList>
    </citation>
    <scope>NUCLEOTIDE SEQUENCE [LARGE SCALE GENOMIC DNA]</scope>
    <source>
        <strain evidence="8 9">DSM 4740</strain>
    </source>
</reference>
<dbReference type="Proteomes" id="UP000321726">
    <property type="component" value="Unassembled WGS sequence"/>
</dbReference>
<dbReference type="PANTHER" id="PTHR47053">
    <property type="entry name" value="MUREIN DD-ENDOPEPTIDASE MEPH-RELATED"/>
    <property type="match status" value="1"/>
</dbReference>
<dbReference type="SUPFAM" id="SSF54001">
    <property type="entry name" value="Cysteine proteinases"/>
    <property type="match status" value="1"/>
</dbReference>
<name>A0A1M7FY08_9GAMM</name>
<dbReference type="Pfam" id="PF00877">
    <property type="entry name" value="NLPC_P60"/>
    <property type="match status" value="1"/>
</dbReference>
<evidence type="ECO:0000256" key="4">
    <source>
        <dbReference type="ARBA" id="ARBA00022807"/>
    </source>
</evidence>
<gene>
    <name evidence="7" type="ORF">HCU01_15260</name>
    <name evidence="8" type="ORF">SAMN05660971_02113</name>
</gene>
<dbReference type="PANTHER" id="PTHR47053:SF1">
    <property type="entry name" value="MUREIN DD-ENDOPEPTIDASE MEPH-RELATED"/>
    <property type="match status" value="1"/>
</dbReference>
<evidence type="ECO:0000256" key="5">
    <source>
        <dbReference type="SAM" id="SignalP"/>
    </source>
</evidence>